<sequence>MRRSGGLRGYDSGGIVGRDAFTRPSAAAMRPANGNGVPSINFIDQRPAGSPEMEPAVKRRSDGSLDVIVRTVEGRMGQRAAGGQGPFKQAAGGAGYRNG</sequence>
<reference evidence="3" key="1">
    <citation type="submission" date="2017-10" db="EMBL/GenBank/DDBJ databases">
        <authorList>
            <person name="Regsiter A."/>
            <person name="William W."/>
        </authorList>
    </citation>
    <scope>NUCLEOTIDE SEQUENCE [LARGE SCALE GENOMIC DNA]</scope>
</reference>
<feature type="region of interest" description="Disordered" evidence="1">
    <location>
        <begin position="76"/>
        <end position="99"/>
    </location>
</feature>
<evidence type="ECO:0000313" key="3">
    <source>
        <dbReference type="Proteomes" id="UP000233769"/>
    </source>
</evidence>
<accession>A0A2N9AM81</accession>
<organism evidence="2 3">
    <name type="scientific">Methylorubrum extorquens</name>
    <name type="common">Methylobacterium dichloromethanicum</name>
    <name type="synonym">Methylobacterium extorquens</name>
    <dbReference type="NCBI Taxonomy" id="408"/>
    <lineage>
        <taxon>Bacteria</taxon>
        <taxon>Pseudomonadati</taxon>
        <taxon>Pseudomonadota</taxon>
        <taxon>Alphaproteobacteria</taxon>
        <taxon>Hyphomicrobiales</taxon>
        <taxon>Methylobacteriaceae</taxon>
        <taxon>Methylorubrum</taxon>
    </lineage>
</organism>
<protein>
    <submittedName>
        <fullName evidence="2">Uncharacterized protein</fullName>
    </submittedName>
</protein>
<gene>
    <name evidence="2" type="ORF">TK0001_1833</name>
</gene>
<evidence type="ECO:0000313" key="2">
    <source>
        <dbReference type="EMBL" id="SOR28435.1"/>
    </source>
</evidence>
<evidence type="ECO:0000256" key="1">
    <source>
        <dbReference type="SAM" id="MobiDB-lite"/>
    </source>
</evidence>
<proteinExistence type="predicted"/>
<name>A0A2N9AM81_METEX</name>
<dbReference type="Proteomes" id="UP000233769">
    <property type="component" value="Chromosome tk0001"/>
</dbReference>
<dbReference type="AlphaFoldDB" id="A0A2N9AM81"/>
<feature type="region of interest" description="Disordered" evidence="1">
    <location>
        <begin position="27"/>
        <end position="62"/>
    </location>
</feature>
<dbReference type="EMBL" id="LT962688">
    <property type="protein sequence ID" value="SOR28435.1"/>
    <property type="molecule type" value="Genomic_DNA"/>
</dbReference>